<reference evidence="8" key="2">
    <citation type="submission" date="2025-09" db="UniProtKB">
        <authorList>
            <consortium name="Ensembl"/>
        </authorList>
    </citation>
    <scope>IDENTIFICATION</scope>
</reference>
<dbReference type="Pfam" id="PF04103">
    <property type="entry name" value="CD20"/>
    <property type="match status" value="1"/>
</dbReference>
<dbReference type="Proteomes" id="UP000694415">
    <property type="component" value="Unplaced"/>
</dbReference>
<protein>
    <submittedName>
        <fullName evidence="8">Membrane-spanning 4-domains, subfamily A, member 8A</fullName>
    </submittedName>
</protein>
<dbReference type="AlphaFoldDB" id="A0A8C6IH31"/>
<name>A0A8C6IH31_MUSSI</name>
<dbReference type="InterPro" id="IPR007237">
    <property type="entry name" value="CD20-like"/>
</dbReference>
<comment type="similarity">
    <text evidence="2">Belongs to the MS4A family.</text>
</comment>
<accession>A0A8C6IH31</accession>
<evidence type="ECO:0000256" key="4">
    <source>
        <dbReference type="ARBA" id="ARBA00022989"/>
    </source>
</evidence>
<dbReference type="PANTHER" id="PTHR23320">
    <property type="entry name" value="MEMBRANE-SPANNING 4-DOMAINS SUBFAMILY A MS4A -RELATED"/>
    <property type="match status" value="1"/>
</dbReference>
<dbReference type="GO" id="GO:0007166">
    <property type="term" value="P:cell surface receptor signaling pathway"/>
    <property type="evidence" value="ECO:0007669"/>
    <property type="project" value="TreeGrafter"/>
</dbReference>
<feature type="compositionally biased region" description="Polar residues" evidence="6">
    <location>
        <begin position="1"/>
        <end position="21"/>
    </location>
</feature>
<organism evidence="8 9">
    <name type="scientific">Mus spicilegus</name>
    <name type="common">Mound-building mouse</name>
    <dbReference type="NCBI Taxonomy" id="10103"/>
    <lineage>
        <taxon>Eukaryota</taxon>
        <taxon>Metazoa</taxon>
        <taxon>Chordata</taxon>
        <taxon>Craniata</taxon>
        <taxon>Vertebrata</taxon>
        <taxon>Euteleostomi</taxon>
        <taxon>Mammalia</taxon>
        <taxon>Eutheria</taxon>
        <taxon>Euarchontoglires</taxon>
        <taxon>Glires</taxon>
        <taxon>Rodentia</taxon>
        <taxon>Myomorpha</taxon>
        <taxon>Muroidea</taxon>
        <taxon>Muridae</taxon>
        <taxon>Murinae</taxon>
        <taxon>Mus</taxon>
        <taxon>Mus</taxon>
    </lineage>
</organism>
<feature type="transmembrane region" description="Helical" evidence="7">
    <location>
        <begin position="177"/>
        <end position="196"/>
    </location>
</feature>
<comment type="subcellular location">
    <subcellularLocation>
        <location evidence="1">Membrane</location>
        <topology evidence="1">Multi-pass membrane protein</topology>
    </subcellularLocation>
</comment>
<evidence type="ECO:0000313" key="9">
    <source>
        <dbReference type="Proteomes" id="UP000694415"/>
    </source>
</evidence>
<sequence length="290" mass="30844">MNRPTAQGAVNLSGSKFSTAKSWEPEQERLTWQPGTVSMNTVTSPGPMANSVYVVAPPNSYPVVPGTVPQMPIYPSNQPQVHVISGHLPGLVPAMTEPPAQRVLKKGQVLGAIQILIGLVHIGLGSIMITNLFSHYTPVSLYGGFPFWGGIWFIISGSLSVAAETQPNSPCLLNGSVGLNIFSAICSAVGIMLFITDVSISSGYIYPSYYPYQENLGVRTGVAISSVLLIFCLLELSIASVSSHFGCQVACCHYNNPGVVIPNVYAANPVVIPEPPNPIPSYSEVVQDSR</sequence>
<dbReference type="Ensembl" id="ENSMSIT00000046270.1">
    <property type="protein sequence ID" value="ENSMSIP00000036712.1"/>
    <property type="gene ID" value="ENSMSIG00000030567.1"/>
</dbReference>
<evidence type="ECO:0000256" key="1">
    <source>
        <dbReference type="ARBA" id="ARBA00004141"/>
    </source>
</evidence>
<dbReference type="InterPro" id="IPR030417">
    <property type="entry name" value="MS4A"/>
</dbReference>
<keyword evidence="3 7" id="KW-0812">Transmembrane</keyword>
<dbReference type="PANTHER" id="PTHR23320:SF155">
    <property type="entry name" value="MEMBRANE-SPANNING 4-DOMAINS SUBFAMILY A MEMBER 8"/>
    <property type="match status" value="1"/>
</dbReference>
<keyword evidence="4 7" id="KW-1133">Transmembrane helix</keyword>
<feature type="transmembrane region" description="Helical" evidence="7">
    <location>
        <begin position="145"/>
        <end position="165"/>
    </location>
</feature>
<feature type="region of interest" description="Disordered" evidence="6">
    <location>
        <begin position="1"/>
        <end position="25"/>
    </location>
</feature>
<feature type="transmembrane region" description="Helical" evidence="7">
    <location>
        <begin position="109"/>
        <end position="133"/>
    </location>
</feature>
<proteinExistence type="inferred from homology"/>
<dbReference type="GeneTree" id="ENSGT00940000162329"/>
<evidence type="ECO:0000256" key="2">
    <source>
        <dbReference type="ARBA" id="ARBA00009565"/>
    </source>
</evidence>
<keyword evidence="5 7" id="KW-0472">Membrane</keyword>
<reference evidence="8" key="1">
    <citation type="submission" date="2025-08" db="UniProtKB">
        <authorList>
            <consortium name="Ensembl"/>
        </authorList>
    </citation>
    <scope>IDENTIFICATION</scope>
</reference>
<evidence type="ECO:0000256" key="7">
    <source>
        <dbReference type="SAM" id="Phobius"/>
    </source>
</evidence>
<keyword evidence="9" id="KW-1185">Reference proteome</keyword>
<feature type="transmembrane region" description="Helical" evidence="7">
    <location>
        <begin position="216"/>
        <end position="234"/>
    </location>
</feature>
<evidence type="ECO:0000256" key="5">
    <source>
        <dbReference type="ARBA" id="ARBA00023136"/>
    </source>
</evidence>
<evidence type="ECO:0000256" key="6">
    <source>
        <dbReference type="SAM" id="MobiDB-lite"/>
    </source>
</evidence>
<evidence type="ECO:0000256" key="3">
    <source>
        <dbReference type="ARBA" id="ARBA00022692"/>
    </source>
</evidence>
<dbReference type="GO" id="GO:0005886">
    <property type="term" value="C:plasma membrane"/>
    <property type="evidence" value="ECO:0007669"/>
    <property type="project" value="Ensembl"/>
</dbReference>
<evidence type="ECO:0000313" key="8">
    <source>
        <dbReference type="Ensembl" id="ENSMSIP00000036712.1"/>
    </source>
</evidence>